<dbReference type="InterPro" id="IPR014755">
    <property type="entry name" value="Cu-Rt/internalin_Ig-like"/>
</dbReference>
<feature type="region of interest" description="Disordered" evidence="5">
    <location>
        <begin position="133"/>
        <end position="156"/>
    </location>
</feature>
<evidence type="ECO:0000256" key="4">
    <source>
        <dbReference type="ARBA" id="ARBA00023008"/>
    </source>
</evidence>
<dbReference type="InterPro" id="IPR014756">
    <property type="entry name" value="Ig_E-set"/>
</dbReference>
<dbReference type="InterPro" id="IPR006311">
    <property type="entry name" value="TAT_signal"/>
</dbReference>
<feature type="chain" id="PRO_5045881672" evidence="7">
    <location>
        <begin position="31"/>
        <end position="193"/>
    </location>
</feature>
<feature type="domain" description="CopC" evidence="8">
    <location>
        <begin position="31"/>
        <end position="123"/>
    </location>
</feature>
<dbReference type="InterPro" id="IPR007348">
    <property type="entry name" value="CopC_dom"/>
</dbReference>
<keyword evidence="2" id="KW-0479">Metal-binding</keyword>
<evidence type="ECO:0000256" key="7">
    <source>
        <dbReference type="SAM" id="SignalP"/>
    </source>
</evidence>
<evidence type="ECO:0000256" key="3">
    <source>
        <dbReference type="ARBA" id="ARBA00022729"/>
    </source>
</evidence>
<sequence>MRIRNRLVALAASVAAGLALAVAGASTASAHDTLEQSDPSANATVTHLDAVTLTFSGDPLNAAGTDIIQVIGPDKKYFETGCPDLNGPAVSSPVALGAAGTYEVLWRVVSSDGHPISGNYTFAYAPDGSASPAAAGSATPKCGPRADATPATRTEPMEVDDSTLWFGLGIGAVVLVAVGVGAWALARGRSPQA</sequence>
<feature type="signal peptide" evidence="7">
    <location>
        <begin position="1"/>
        <end position="30"/>
    </location>
</feature>
<organism evidence="9 10">
    <name type="scientific">Microbacterium capsulatum</name>
    <dbReference type="NCBI Taxonomy" id="3041921"/>
    <lineage>
        <taxon>Bacteria</taxon>
        <taxon>Bacillati</taxon>
        <taxon>Actinomycetota</taxon>
        <taxon>Actinomycetes</taxon>
        <taxon>Micrococcales</taxon>
        <taxon>Microbacteriaceae</taxon>
        <taxon>Microbacterium</taxon>
    </lineage>
</organism>
<keyword evidence="10" id="KW-1185">Reference proteome</keyword>
<reference evidence="9 10" key="1">
    <citation type="submission" date="2023-08" db="EMBL/GenBank/DDBJ databases">
        <title>Microbacterium sp. nov., isolated from a waste landfill.</title>
        <authorList>
            <person name="Wen W."/>
        </authorList>
    </citation>
    <scope>NUCLEOTIDE SEQUENCE [LARGE SCALE GENOMIC DNA]</scope>
    <source>
        <strain evidence="9 10">ASV81</strain>
    </source>
</reference>
<keyword evidence="6" id="KW-0812">Transmembrane</keyword>
<evidence type="ECO:0000256" key="2">
    <source>
        <dbReference type="ARBA" id="ARBA00022723"/>
    </source>
</evidence>
<dbReference type="PROSITE" id="PS51318">
    <property type="entry name" value="TAT"/>
    <property type="match status" value="1"/>
</dbReference>
<name>A0ABU0XMM0_9MICO</name>
<evidence type="ECO:0000259" key="8">
    <source>
        <dbReference type="Pfam" id="PF04234"/>
    </source>
</evidence>
<dbReference type="Pfam" id="PF04234">
    <property type="entry name" value="CopC"/>
    <property type="match status" value="1"/>
</dbReference>
<dbReference type="PANTHER" id="PTHR34820:SF4">
    <property type="entry name" value="INNER MEMBRANE PROTEIN YEBZ"/>
    <property type="match status" value="1"/>
</dbReference>
<comment type="subcellular location">
    <subcellularLocation>
        <location evidence="1">Cell envelope</location>
    </subcellularLocation>
</comment>
<dbReference type="PANTHER" id="PTHR34820">
    <property type="entry name" value="INNER MEMBRANE PROTEIN YEBZ"/>
    <property type="match status" value="1"/>
</dbReference>
<protein>
    <submittedName>
        <fullName evidence="9">Copper resistance protein CopC</fullName>
    </submittedName>
</protein>
<dbReference type="InterPro" id="IPR032694">
    <property type="entry name" value="CopC/D"/>
</dbReference>
<keyword evidence="6" id="KW-0472">Membrane</keyword>
<dbReference type="EMBL" id="JAVFCB010000017">
    <property type="protein sequence ID" value="MDQ4215869.1"/>
    <property type="molecule type" value="Genomic_DNA"/>
</dbReference>
<evidence type="ECO:0000256" key="5">
    <source>
        <dbReference type="SAM" id="MobiDB-lite"/>
    </source>
</evidence>
<keyword evidence="6" id="KW-1133">Transmembrane helix</keyword>
<dbReference type="Proteomes" id="UP001230289">
    <property type="component" value="Unassembled WGS sequence"/>
</dbReference>
<evidence type="ECO:0000313" key="9">
    <source>
        <dbReference type="EMBL" id="MDQ4215869.1"/>
    </source>
</evidence>
<comment type="caution">
    <text evidence="9">The sequence shown here is derived from an EMBL/GenBank/DDBJ whole genome shotgun (WGS) entry which is preliminary data.</text>
</comment>
<keyword evidence="4" id="KW-0186">Copper</keyword>
<evidence type="ECO:0000256" key="1">
    <source>
        <dbReference type="ARBA" id="ARBA00004196"/>
    </source>
</evidence>
<evidence type="ECO:0000313" key="10">
    <source>
        <dbReference type="Proteomes" id="UP001230289"/>
    </source>
</evidence>
<dbReference type="Gene3D" id="2.60.40.1220">
    <property type="match status" value="1"/>
</dbReference>
<keyword evidence="3 7" id="KW-0732">Signal</keyword>
<gene>
    <name evidence="9" type="ORF">RBR11_18285</name>
</gene>
<evidence type="ECO:0000256" key="6">
    <source>
        <dbReference type="SAM" id="Phobius"/>
    </source>
</evidence>
<feature type="transmembrane region" description="Helical" evidence="6">
    <location>
        <begin position="164"/>
        <end position="186"/>
    </location>
</feature>
<proteinExistence type="predicted"/>
<dbReference type="SUPFAM" id="SSF81296">
    <property type="entry name" value="E set domains"/>
    <property type="match status" value="1"/>
</dbReference>
<accession>A0ABU0XMM0</accession>
<dbReference type="RefSeq" id="WP_308490819.1">
    <property type="nucleotide sequence ID" value="NZ_JAVFCB010000017.1"/>
</dbReference>